<dbReference type="EMBL" id="KZ512541">
    <property type="protein sequence ID" value="PKU31604.1"/>
    <property type="molecule type" value="Genomic_DNA"/>
</dbReference>
<dbReference type="Proteomes" id="UP000233556">
    <property type="component" value="Unassembled WGS sequence"/>
</dbReference>
<feature type="region of interest" description="Disordered" evidence="1">
    <location>
        <begin position="51"/>
        <end position="78"/>
    </location>
</feature>
<gene>
    <name evidence="2" type="ORF">llap_18092</name>
</gene>
<reference evidence="3" key="1">
    <citation type="submission" date="2017-11" db="EMBL/GenBank/DDBJ databases">
        <authorList>
            <person name="Lima N.C."/>
            <person name="Parody-Merino A.M."/>
            <person name="Battley P.F."/>
            <person name="Fidler A.E."/>
            <person name="Prosdocimi F."/>
        </authorList>
    </citation>
    <scope>NUCLEOTIDE SEQUENCE [LARGE SCALE GENOMIC DNA]</scope>
</reference>
<reference evidence="3" key="2">
    <citation type="submission" date="2017-12" db="EMBL/GenBank/DDBJ databases">
        <title>Genome sequence of the Bar-tailed Godwit (Limosa lapponica baueri).</title>
        <authorList>
            <person name="Lima N.C.B."/>
            <person name="Parody-Merino A.M."/>
            <person name="Battley P.F."/>
            <person name="Fidler A.E."/>
            <person name="Prosdocimi F."/>
        </authorList>
    </citation>
    <scope>NUCLEOTIDE SEQUENCE [LARGE SCALE GENOMIC DNA]</scope>
</reference>
<feature type="compositionally biased region" description="Basic and acidic residues" evidence="1">
    <location>
        <begin position="56"/>
        <end position="66"/>
    </location>
</feature>
<proteinExistence type="predicted"/>
<evidence type="ECO:0000313" key="3">
    <source>
        <dbReference type="Proteomes" id="UP000233556"/>
    </source>
</evidence>
<protein>
    <submittedName>
        <fullName evidence="2">Uncharacterized protein</fullName>
    </submittedName>
</protein>
<dbReference type="AlphaFoldDB" id="A0A2I0TCQ6"/>
<evidence type="ECO:0000313" key="2">
    <source>
        <dbReference type="EMBL" id="PKU31604.1"/>
    </source>
</evidence>
<evidence type="ECO:0000256" key="1">
    <source>
        <dbReference type="SAM" id="MobiDB-lite"/>
    </source>
</evidence>
<organism evidence="2 3">
    <name type="scientific">Limosa lapponica baueri</name>
    <dbReference type="NCBI Taxonomy" id="1758121"/>
    <lineage>
        <taxon>Eukaryota</taxon>
        <taxon>Metazoa</taxon>
        <taxon>Chordata</taxon>
        <taxon>Craniata</taxon>
        <taxon>Vertebrata</taxon>
        <taxon>Euteleostomi</taxon>
        <taxon>Archelosauria</taxon>
        <taxon>Archosauria</taxon>
        <taxon>Dinosauria</taxon>
        <taxon>Saurischia</taxon>
        <taxon>Theropoda</taxon>
        <taxon>Coelurosauria</taxon>
        <taxon>Aves</taxon>
        <taxon>Neognathae</taxon>
        <taxon>Neoaves</taxon>
        <taxon>Charadriiformes</taxon>
        <taxon>Scolopacidae</taxon>
        <taxon>Limosa</taxon>
    </lineage>
</organism>
<keyword evidence="3" id="KW-1185">Reference proteome</keyword>
<sequence length="78" mass="8636">MMKIDLWSHEKKVICLGFQESSENSGGTSSQENSLSVDLHYICNSTLSISSEPPDCEWRSEMDSDARPIISPEKNATG</sequence>
<name>A0A2I0TCQ6_LIMLA</name>
<accession>A0A2I0TCQ6</accession>